<comment type="caution">
    <text evidence="3">The sequence shown here is derived from an EMBL/GenBank/DDBJ whole genome shotgun (WGS) entry which is preliminary data.</text>
</comment>
<dbReference type="GO" id="GO:0005576">
    <property type="term" value="C:extracellular region"/>
    <property type="evidence" value="ECO:0007669"/>
    <property type="project" value="InterPro"/>
</dbReference>
<dbReference type="Gene3D" id="3.40.33.10">
    <property type="entry name" value="CAP"/>
    <property type="match status" value="1"/>
</dbReference>
<reference evidence="3 4" key="1">
    <citation type="journal article" date="2022" name="Cell">
        <title>Repeat-based holocentromeres influence genome architecture and karyotype evolution.</title>
        <authorList>
            <person name="Hofstatter P.G."/>
            <person name="Thangavel G."/>
            <person name="Lux T."/>
            <person name="Neumann P."/>
            <person name="Vondrak T."/>
            <person name="Novak P."/>
            <person name="Zhang M."/>
            <person name="Costa L."/>
            <person name="Castellani M."/>
            <person name="Scott A."/>
            <person name="Toegelov H."/>
            <person name="Fuchs J."/>
            <person name="Mata-Sucre Y."/>
            <person name="Dias Y."/>
            <person name="Vanzela A.L.L."/>
            <person name="Huettel B."/>
            <person name="Almeida C.C.S."/>
            <person name="Simkova H."/>
            <person name="Souza G."/>
            <person name="Pedrosa-Harand A."/>
            <person name="Macas J."/>
            <person name="Mayer K.F.X."/>
            <person name="Houben A."/>
            <person name="Marques A."/>
        </authorList>
    </citation>
    <scope>NUCLEOTIDE SEQUENCE [LARGE SCALE GENOMIC DNA]</scope>
    <source>
        <strain evidence="3">RhyTen1mFocal</strain>
    </source>
</reference>
<dbReference type="Pfam" id="PF00188">
    <property type="entry name" value="CAP"/>
    <property type="match status" value="1"/>
</dbReference>
<evidence type="ECO:0000256" key="1">
    <source>
        <dbReference type="SAM" id="SignalP"/>
    </source>
</evidence>
<evidence type="ECO:0000313" key="4">
    <source>
        <dbReference type="Proteomes" id="UP001210211"/>
    </source>
</evidence>
<protein>
    <recommendedName>
        <fullName evidence="2">SCP domain-containing protein</fullName>
    </recommendedName>
</protein>
<dbReference type="EMBL" id="JAMRDG010000001">
    <property type="protein sequence ID" value="KAJ3696577.1"/>
    <property type="molecule type" value="Genomic_DNA"/>
</dbReference>
<dbReference type="Proteomes" id="UP001210211">
    <property type="component" value="Unassembled WGS sequence"/>
</dbReference>
<dbReference type="SMART" id="SM00198">
    <property type="entry name" value="SCP"/>
    <property type="match status" value="1"/>
</dbReference>
<dbReference type="InterPro" id="IPR001283">
    <property type="entry name" value="CRISP-related"/>
</dbReference>
<dbReference type="PROSITE" id="PS01009">
    <property type="entry name" value="CRISP_1"/>
    <property type="match status" value="1"/>
</dbReference>
<feature type="signal peptide" evidence="1">
    <location>
        <begin position="1"/>
        <end position="25"/>
    </location>
</feature>
<proteinExistence type="predicted"/>
<dbReference type="FunFam" id="3.40.33.10:FF:000004">
    <property type="entry name" value="CAP, cysteine-rich secretory protein, antigen 5"/>
    <property type="match status" value="1"/>
</dbReference>
<evidence type="ECO:0000313" key="3">
    <source>
        <dbReference type="EMBL" id="KAJ3696577.1"/>
    </source>
</evidence>
<name>A0AAD5ZEQ6_9POAL</name>
<keyword evidence="1" id="KW-0732">Signal</keyword>
<keyword evidence="4" id="KW-1185">Reference proteome</keyword>
<dbReference type="PROSITE" id="PS01010">
    <property type="entry name" value="CRISP_2"/>
    <property type="match status" value="1"/>
</dbReference>
<dbReference type="AlphaFoldDB" id="A0AAD5ZEQ6"/>
<feature type="domain" description="SCP" evidence="2">
    <location>
        <begin position="27"/>
        <end position="161"/>
    </location>
</feature>
<sequence>MSVTKTLALVMACVVVLTMQGTTLAQNTQQDYLDTHNAARSAVGVADIEWNNTLQAYAEDYANKRRGDCSLTHSGGPYGENLYWAPTTSFTAIDAVKLWVDEKQYYDYQSNTCSKGQLLDCGHYTQVVWRDTTQVGCARAECNNGGLFIICSYYPPGNVPGQWPY</sequence>
<dbReference type="PANTHER" id="PTHR10334">
    <property type="entry name" value="CYSTEINE-RICH SECRETORY PROTEIN-RELATED"/>
    <property type="match status" value="1"/>
</dbReference>
<dbReference type="CDD" id="cd05381">
    <property type="entry name" value="CAP_PR-1"/>
    <property type="match status" value="1"/>
</dbReference>
<dbReference type="InterPro" id="IPR018244">
    <property type="entry name" value="Allrgn_V5/Tpx1_CS"/>
</dbReference>
<dbReference type="InterPro" id="IPR035940">
    <property type="entry name" value="CAP_sf"/>
</dbReference>
<dbReference type="InterPro" id="IPR014044">
    <property type="entry name" value="CAP_dom"/>
</dbReference>
<organism evidence="3 4">
    <name type="scientific">Rhynchospora tenuis</name>
    <dbReference type="NCBI Taxonomy" id="198213"/>
    <lineage>
        <taxon>Eukaryota</taxon>
        <taxon>Viridiplantae</taxon>
        <taxon>Streptophyta</taxon>
        <taxon>Embryophyta</taxon>
        <taxon>Tracheophyta</taxon>
        <taxon>Spermatophyta</taxon>
        <taxon>Magnoliopsida</taxon>
        <taxon>Liliopsida</taxon>
        <taxon>Poales</taxon>
        <taxon>Cyperaceae</taxon>
        <taxon>Cyperoideae</taxon>
        <taxon>Rhynchosporeae</taxon>
        <taxon>Rhynchospora</taxon>
    </lineage>
</organism>
<feature type="chain" id="PRO_5041982073" description="SCP domain-containing protein" evidence="1">
    <location>
        <begin position="26"/>
        <end position="165"/>
    </location>
</feature>
<gene>
    <name evidence="3" type="ORF">LUZ61_000282</name>
</gene>
<dbReference type="PRINTS" id="PR00837">
    <property type="entry name" value="V5TPXLIKE"/>
</dbReference>
<dbReference type="SUPFAM" id="SSF55797">
    <property type="entry name" value="PR-1-like"/>
    <property type="match status" value="1"/>
</dbReference>
<evidence type="ECO:0000259" key="2">
    <source>
        <dbReference type="SMART" id="SM00198"/>
    </source>
</evidence>
<accession>A0AAD5ZEQ6</accession>